<comment type="caution">
    <text evidence="10">The sequence shown here is derived from an EMBL/GenBank/DDBJ whole genome shotgun (WGS) entry which is preliminary data.</text>
</comment>
<feature type="repeat" description="Solcar" evidence="8">
    <location>
        <begin position="110"/>
        <end position="194"/>
    </location>
</feature>
<sequence>MPAEDSTPAQPMSTMPRNLKPSLLQSTALGGSAAMFAVNFTHPIELVKTRVQVSQDGLLRTCSSTLRNEGVTAFWKGIPWAYCREGSYTAIRLGAYAPVRDAIGAGAPGAPWYMKFFAGAITGAVGSVAGNPFDVLKTLSQTNKGESKPLMALVGQMYKDQGIKGFYRGVNINIMRAIVLNASKMGVYDIAKGKVVETTGWARNSPKTAFCSSFIAGFFMTCTVAPFDRLRTKIMNQPTDKKMYSGLTDCLVQTVRNEGPLSLWRGFVPIWARFAPMATLQLLTIEFLYASFGFKSI</sequence>
<comment type="similarity">
    <text evidence="2 9">Belongs to the mitochondrial carrier (TC 2.A.29) family.</text>
</comment>
<dbReference type="PANTHER" id="PTHR45618">
    <property type="entry name" value="MITOCHONDRIAL DICARBOXYLATE CARRIER-RELATED"/>
    <property type="match status" value="1"/>
</dbReference>
<keyword evidence="3 9" id="KW-0813">Transport</keyword>
<feature type="repeat" description="Solcar" evidence="8">
    <location>
        <begin position="204"/>
        <end position="291"/>
    </location>
</feature>
<dbReference type="SUPFAM" id="SSF103506">
    <property type="entry name" value="Mitochondrial carrier"/>
    <property type="match status" value="1"/>
</dbReference>
<evidence type="ECO:0000256" key="1">
    <source>
        <dbReference type="ARBA" id="ARBA00004141"/>
    </source>
</evidence>
<dbReference type="AlphaFoldDB" id="A0AAD2PX56"/>
<dbReference type="InterPro" id="IPR050391">
    <property type="entry name" value="Mito_Metabolite_Transporter"/>
</dbReference>
<evidence type="ECO:0000256" key="5">
    <source>
        <dbReference type="ARBA" id="ARBA00022737"/>
    </source>
</evidence>
<protein>
    <submittedName>
        <fullName evidence="10">Uncharacterized protein</fullName>
    </submittedName>
</protein>
<dbReference type="PROSITE" id="PS50920">
    <property type="entry name" value="SOLCAR"/>
    <property type="match status" value="3"/>
</dbReference>
<evidence type="ECO:0000256" key="3">
    <source>
        <dbReference type="ARBA" id="ARBA00022448"/>
    </source>
</evidence>
<dbReference type="Pfam" id="PF00153">
    <property type="entry name" value="Mito_carr"/>
    <property type="match status" value="3"/>
</dbReference>
<evidence type="ECO:0000313" key="11">
    <source>
        <dbReference type="Proteomes" id="UP001295423"/>
    </source>
</evidence>
<name>A0AAD2PX56_9STRA</name>
<dbReference type="InterPro" id="IPR023395">
    <property type="entry name" value="MCP_dom_sf"/>
</dbReference>
<keyword evidence="4 8" id="KW-0812">Transmembrane</keyword>
<dbReference type="Proteomes" id="UP001295423">
    <property type="component" value="Unassembled WGS sequence"/>
</dbReference>
<gene>
    <name evidence="10" type="ORF">CYCCA115_LOCUS20592</name>
</gene>
<evidence type="ECO:0000256" key="8">
    <source>
        <dbReference type="PROSITE-ProRule" id="PRU00282"/>
    </source>
</evidence>
<keyword evidence="5" id="KW-0677">Repeat</keyword>
<keyword evidence="6" id="KW-1133">Transmembrane helix</keyword>
<comment type="subcellular location">
    <subcellularLocation>
        <location evidence="1">Membrane</location>
        <topology evidence="1">Multi-pass membrane protein</topology>
    </subcellularLocation>
</comment>
<reference evidence="10" key="1">
    <citation type="submission" date="2023-08" db="EMBL/GenBank/DDBJ databases">
        <authorList>
            <person name="Audoor S."/>
            <person name="Bilcke G."/>
        </authorList>
    </citation>
    <scope>NUCLEOTIDE SEQUENCE</scope>
</reference>
<dbReference type="EMBL" id="CAKOGP040002180">
    <property type="protein sequence ID" value="CAJ1964357.1"/>
    <property type="molecule type" value="Genomic_DNA"/>
</dbReference>
<feature type="repeat" description="Solcar" evidence="8">
    <location>
        <begin position="21"/>
        <end position="102"/>
    </location>
</feature>
<evidence type="ECO:0000256" key="4">
    <source>
        <dbReference type="ARBA" id="ARBA00022692"/>
    </source>
</evidence>
<dbReference type="Gene3D" id="1.50.40.10">
    <property type="entry name" value="Mitochondrial carrier domain"/>
    <property type="match status" value="1"/>
</dbReference>
<accession>A0AAD2PX56</accession>
<evidence type="ECO:0000256" key="2">
    <source>
        <dbReference type="ARBA" id="ARBA00006375"/>
    </source>
</evidence>
<organism evidence="10 11">
    <name type="scientific">Cylindrotheca closterium</name>
    <dbReference type="NCBI Taxonomy" id="2856"/>
    <lineage>
        <taxon>Eukaryota</taxon>
        <taxon>Sar</taxon>
        <taxon>Stramenopiles</taxon>
        <taxon>Ochrophyta</taxon>
        <taxon>Bacillariophyta</taxon>
        <taxon>Bacillariophyceae</taxon>
        <taxon>Bacillariophycidae</taxon>
        <taxon>Bacillariales</taxon>
        <taxon>Bacillariaceae</taxon>
        <taxon>Cylindrotheca</taxon>
    </lineage>
</organism>
<evidence type="ECO:0000256" key="7">
    <source>
        <dbReference type="ARBA" id="ARBA00023136"/>
    </source>
</evidence>
<dbReference type="InterPro" id="IPR018108">
    <property type="entry name" value="MCP_transmembrane"/>
</dbReference>
<proteinExistence type="inferred from homology"/>
<evidence type="ECO:0000313" key="10">
    <source>
        <dbReference type="EMBL" id="CAJ1964357.1"/>
    </source>
</evidence>
<evidence type="ECO:0000256" key="6">
    <source>
        <dbReference type="ARBA" id="ARBA00022989"/>
    </source>
</evidence>
<dbReference type="GO" id="GO:0016020">
    <property type="term" value="C:membrane"/>
    <property type="evidence" value="ECO:0007669"/>
    <property type="project" value="UniProtKB-SubCell"/>
</dbReference>
<keyword evidence="7 8" id="KW-0472">Membrane</keyword>
<evidence type="ECO:0000256" key="9">
    <source>
        <dbReference type="RuleBase" id="RU000488"/>
    </source>
</evidence>
<keyword evidence="11" id="KW-1185">Reference proteome</keyword>